<keyword evidence="5" id="KW-0812">Transmembrane</keyword>
<protein>
    <recommendedName>
        <fullName evidence="6">PPPDE domain-containing protein</fullName>
    </recommendedName>
</protein>
<proteinExistence type="inferred from homology"/>
<evidence type="ECO:0000256" key="2">
    <source>
        <dbReference type="ARBA" id="ARBA00022670"/>
    </source>
</evidence>
<dbReference type="InterPro" id="IPR042266">
    <property type="entry name" value="PPPDE_sf"/>
</dbReference>
<keyword evidence="5" id="KW-0472">Membrane</keyword>
<evidence type="ECO:0000256" key="5">
    <source>
        <dbReference type="SAM" id="Phobius"/>
    </source>
</evidence>
<evidence type="ECO:0000259" key="6">
    <source>
        <dbReference type="Pfam" id="PF05903"/>
    </source>
</evidence>
<accession>A0A9P5K4H3</accession>
<keyword evidence="3" id="KW-0378">Hydrolase</keyword>
<organism evidence="7 8">
    <name type="scientific">Colletotrichum siamense</name>
    <name type="common">Anthracnose fungus</name>
    <dbReference type="NCBI Taxonomy" id="690259"/>
    <lineage>
        <taxon>Eukaryota</taxon>
        <taxon>Fungi</taxon>
        <taxon>Dikarya</taxon>
        <taxon>Ascomycota</taxon>
        <taxon>Pezizomycotina</taxon>
        <taxon>Sordariomycetes</taxon>
        <taxon>Hypocreomycetidae</taxon>
        <taxon>Glomerellales</taxon>
        <taxon>Glomerellaceae</taxon>
        <taxon>Colletotrichum</taxon>
        <taxon>Colletotrichum gloeosporioides species complex</taxon>
    </lineage>
</organism>
<dbReference type="Gene3D" id="3.90.1720.30">
    <property type="entry name" value="PPPDE domains"/>
    <property type="match status" value="1"/>
</dbReference>
<dbReference type="OrthoDB" id="3625606at2759"/>
<evidence type="ECO:0000256" key="1">
    <source>
        <dbReference type="ARBA" id="ARBA00008140"/>
    </source>
</evidence>
<dbReference type="GO" id="GO:0008233">
    <property type="term" value="F:peptidase activity"/>
    <property type="evidence" value="ECO:0007669"/>
    <property type="project" value="UniProtKB-KW"/>
</dbReference>
<feature type="compositionally biased region" description="Acidic residues" evidence="4">
    <location>
        <begin position="130"/>
        <end position="145"/>
    </location>
</feature>
<evidence type="ECO:0000313" key="7">
    <source>
        <dbReference type="EMBL" id="KAF4859428.1"/>
    </source>
</evidence>
<keyword evidence="5" id="KW-1133">Transmembrane helix</keyword>
<dbReference type="AlphaFoldDB" id="A0A9P5K4H3"/>
<evidence type="ECO:0000313" key="8">
    <source>
        <dbReference type="Proteomes" id="UP000711996"/>
    </source>
</evidence>
<dbReference type="EMBL" id="QPMT01000017">
    <property type="protein sequence ID" value="KAF4859428.1"/>
    <property type="molecule type" value="Genomic_DNA"/>
</dbReference>
<keyword evidence="2" id="KW-0645">Protease</keyword>
<reference evidence="7" key="1">
    <citation type="submission" date="2019-06" db="EMBL/GenBank/DDBJ databases">
        <authorList>
            <person name="Gan P."/>
            <person name="Shirasu K."/>
        </authorList>
    </citation>
    <scope>NUCLEOTIDE SEQUENCE [LARGE SCALE GENOMIC DNA]</scope>
    <source>
        <strain evidence="7">CAD2</strain>
    </source>
</reference>
<feature type="region of interest" description="Disordered" evidence="4">
    <location>
        <begin position="122"/>
        <end position="157"/>
    </location>
</feature>
<feature type="transmembrane region" description="Helical" evidence="5">
    <location>
        <begin position="6"/>
        <end position="28"/>
    </location>
</feature>
<sequence length="352" mass="39756">MSNPTAIRNATLIIGVITGWLSLLIYVCNVHRSRKARKAVAELDLTDLSRYDFPSSSDPKKTFKTIQKKWQEHLKTKAASRQEEEKSTAHGEPVWLSLWAFRGELRHWQLLSHCYKYELRRKQRPKPAPEESDGSLDSSADEQTTEAEGVVEPIDDVTNTSGFGRFYEAATRQYPNYASDMEQRDRAIATRGRPDVQIKGGLVSIVLIGWTDKTKDQVDEAFWQVEKNFGDYHLLNNNCQHFVRNLADLIVSKKSQDWNWFRKMSLKSYGEYVGPQTLGTPGGLARLLLVKLTALRASKTMTDPMALRVLDGHISALNSYLLSLHVELSNVCIACAWRGGQVVAADQAVMLV</sequence>
<dbReference type="Pfam" id="PF05903">
    <property type="entry name" value="Peptidase_C97"/>
    <property type="match status" value="1"/>
</dbReference>
<comment type="caution">
    <text evidence="7">The sequence shown here is derived from an EMBL/GenBank/DDBJ whole genome shotgun (WGS) entry which is preliminary data.</text>
</comment>
<dbReference type="Proteomes" id="UP000711996">
    <property type="component" value="Unassembled WGS sequence"/>
</dbReference>
<dbReference type="InterPro" id="IPR008580">
    <property type="entry name" value="PPPDE_dom"/>
</dbReference>
<evidence type="ECO:0000256" key="3">
    <source>
        <dbReference type="ARBA" id="ARBA00022801"/>
    </source>
</evidence>
<evidence type="ECO:0000256" key="4">
    <source>
        <dbReference type="SAM" id="MobiDB-lite"/>
    </source>
</evidence>
<keyword evidence="8" id="KW-1185">Reference proteome</keyword>
<name>A0A9P5K4H3_COLSI</name>
<comment type="similarity">
    <text evidence="1">Belongs to the DeSI family.</text>
</comment>
<feature type="domain" description="PPPDE" evidence="6">
    <location>
        <begin position="203"/>
        <end position="258"/>
    </location>
</feature>
<dbReference type="GO" id="GO:0006508">
    <property type="term" value="P:proteolysis"/>
    <property type="evidence" value="ECO:0007669"/>
    <property type="project" value="UniProtKB-KW"/>
</dbReference>
<gene>
    <name evidence="7" type="ORF">CGCSCA2_v006387</name>
</gene>